<keyword evidence="4" id="KW-0472">Membrane</keyword>
<keyword evidence="7" id="KW-1185">Reference proteome</keyword>
<dbReference type="SMART" id="SM01158">
    <property type="entry name" value="DUF1741"/>
    <property type="match status" value="1"/>
</dbReference>
<keyword evidence="2" id="KW-0812">Transmembrane</keyword>
<comment type="subcellular location">
    <subcellularLocation>
        <location evidence="1">Membrane</location>
    </subcellularLocation>
</comment>
<evidence type="ECO:0000256" key="3">
    <source>
        <dbReference type="ARBA" id="ARBA00022989"/>
    </source>
</evidence>
<dbReference type="OrthoDB" id="2012278at2759"/>
<evidence type="ECO:0000256" key="2">
    <source>
        <dbReference type="ARBA" id="ARBA00022692"/>
    </source>
</evidence>
<feature type="domain" description="Armadillo-like helical" evidence="5">
    <location>
        <begin position="281"/>
        <end position="505"/>
    </location>
</feature>
<comment type="caution">
    <text evidence="6">The sequence shown here is derived from an EMBL/GenBank/DDBJ whole genome shotgun (WGS) entry which is preliminary data.</text>
</comment>
<gene>
    <name evidence="6" type="ORF">FH972_023281</name>
</gene>
<accession>A0A5N6KUS0</accession>
<keyword evidence="3" id="KW-1133">Transmembrane helix</keyword>
<dbReference type="AlphaFoldDB" id="A0A5N6KUS0"/>
<dbReference type="InterPro" id="IPR013636">
    <property type="entry name" value="ARMH3_C"/>
</dbReference>
<evidence type="ECO:0000313" key="6">
    <source>
        <dbReference type="EMBL" id="KAB8346236.1"/>
    </source>
</evidence>
<sequence>MTALAGLDDIDTVFPDFVHALDAAIRAGRTIQVRHKAVRATLAVVAGAYQTGLLSYFINRDLFPSLVQDTEDQKLLLGPFVLLGMLVNYNKFEFQNPYQLRVADYINDNVMKKLGNGLEQVFVTSRNQYLVLQPDQDEPWSVGSAFSYLSLGLYKTTSTVTPTIPMDEEQVKSALAELPPLEMAALLPLYDFINANKHFCIVFATSRADDRTSEASFASFLSLSSYTLHNAHRSNRAAMYSCLTLLILRIMVEDPAVAKALCSPENAVSVRLCRQRQPLLPIVHGERAPAAVLLDVAADGVNHNLRRRLDTQLYVLLLGLQLRLITYLGRSRTRLSYHWAELWRSLLSFVRFMNQYADTLKALPDIDQVAALLTRVLALSLSTGENFLPDAKSYDDLFYKVFESGNVLVKFRDAFGIARGAGAGGISVLINVSRHYSALLEEQKGKGNKNISPREVTKLIKQGYDSLSIQSTEGLDHWDIYREADYRNLMKRLTRTVVQDGRGLLTMARKS</sequence>
<dbReference type="GO" id="GO:0005829">
    <property type="term" value="C:cytosol"/>
    <property type="evidence" value="ECO:0007669"/>
    <property type="project" value="TreeGrafter"/>
</dbReference>
<dbReference type="Pfam" id="PF08427">
    <property type="entry name" value="ARMH3_C"/>
    <property type="match status" value="1"/>
</dbReference>
<name>A0A5N6KUS0_9ROSI</name>
<protein>
    <recommendedName>
        <fullName evidence="5">Armadillo-like helical domain-containing protein</fullName>
    </recommendedName>
</protein>
<evidence type="ECO:0000256" key="1">
    <source>
        <dbReference type="ARBA" id="ARBA00004370"/>
    </source>
</evidence>
<evidence type="ECO:0000256" key="4">
    <source>
        <dbReference type="ARBA" id="ARBA00023136"/>
    </source>
</evidence>
<reference evidence="6 7" key="1">
    <citation type="submission" date="2019-06" db="EMBL/GenBank/DDBJ databases">
        <title>A chromosomal-level reference genome of Carpinus fangiana (Coryloideae, Betulaceae).</title>
        <authorList>
            <person name="Yang X."/>
            <person name="Wang Z."/>
            <person name="Zhang L."/>
            <person name="Hao G."/>
            <person name="Liu J."/>
            <person name="Yang Y."/>
        </authorList>
    </citation>
    <scope>NUCLEOTIDE SEQUENCE [LARGE SCALE GENOMIC DNA]</scope>
    <source>
        <strain evidence="6">Cfa_2016G</strain>
        <tissue evidence="6">Leaf</tissue>
    </source>
</reference>
<dbReference type="PANTHER" id="PTHR13608:SF3">
    <property type="entry name" value="ARMADILLO-LIKE HELICAL DOMAIN-CONTAINING PROTEIN 3"/>
    <property type="match status" value="1"/>
</dbReference>
<dbReference type="EMBL" id="VIBQ01000013">
    <property type="protein sequence ID" value="KAB8346236.1"/>
    <property type="molecule type" value="Genomic_DNA"/>
</dbReference>
<proteinExistence type="predicted"/>
<organism evidence="6 7">
    <name type="scientific">Carpinus fangiana</name>
    <dbReference type="NCBI Taxonomy" id="176857"/>
    <lineage>
        <taxon>Eukaryota</taxon>
        <taxon>Viridiplantae</taxon>
        <taxon>Streptophyta</taxon>
        <taxon>Embryophyta</taxon>
        <taxon>Tracheophyta</taxon>
        <taxon>Spermatophyta</taxon>
        <taxon>Magnoliopsida</taxon>
        <taxon>eudicotyledons</taxon>
        <taxon>Gunneridae</taxon>
        <taxon>Pentapetalae</taxon>
        <taxon>rosids</taxon>
        <taxon>fabids</taxon>
        <taxon>Fagales</taxon>
        <taxon>Betulaceae</taxon>
        <taxon>Carpinus</taxon>
    </lineage>
</organism>
<dbReference type="Proteomes" id="UP000327013">
    <property type="component" value="Unassembled WGS sequence"/>
</dbReference>
<dbReference type="InterPro" id="IPR039868">
    <property type="entry name" value="ARMD3-like"/>
</dbReference>
<dbReference type="PANTHER" id="PTHR13608">
    <property type="entry name" value="ARMADILLO-LIKE HELICAL DOMAIN-CONTAINING PROTEIN 3"/>
    <property type="match status" value="1"/>
</dbReference>
<evidence type="ECO:0000259" key="5">
    <source>
        <dbReference type="SMART" id="SM01158"/>
    </source>
</evidence>
<evidence type="ECO:0000313" key="7">
    <source>
        <dbReference type="Proteomes" id="UP000327013"/>
    </source>
</evidence>
<dbReference type="GO" id="GO:0016020">
    <property type="term" value="C:membrane"/>
    <property type="evidence" value="ECO:0007669"/>
    <property type="project" value="UniProtKB-SubCell"/>
</dbReference>